<keyword evidence="2" id="KW-0285">Flavoprotein</keyword>
<keyword evidence="3" id="KW-0274">FAD</keyword>
<evidence type="ECO:0000256" key="3">
    <source>
        <dbReference type="ARBA" id="ARBA00022827"/>
    </source>
</evidence>
<evidence type="ECO:0000256" key="4">
    <source>
        <dbReference type="ARBA" id="ARBA00023002"/>
    </source>
</evidence>
<evidence type="ECO:0000256" key="2">
    <source>
        <dbReference type="ARBA" id="ARBA00022630"/>
    </source>
</evidence>
<dbReference type="SUPFAM" id="SSF51905">
    <property type="entry name" value="FAD/NAD(P)-binding domain"/>
    <property type="match status" value="1"/>
</dbReference>
<evidence type="ECO:0000313" key="8">
    <source>
        <dbReference type="Proteomes" id="UP001327225"/>
    </source>
</evidence>
<dbReference type="InterPro" id="IPR036188">
    <property type="entry name" value="FAD/NAD-bd_sf"/>
</dbReference>
<comment type="cofactor">
    <cofactor evidence="1">
        <name>FAD</name>
        <dbReference type="ChEBI" id="CHEBI:57692"/>
    </cofactor>
</comment>
<dbReference type="Gene3D" id="3.50.50.60">
    <property type="entry name" value="FAD/NAD(P)-binding domain"/>
    <property type="match status" value="2"/>
</dbReference>
<dbReference type="Proteomes" id="UP001327225">
    <property type="component" value="Chromosome"/>
</dbReference>
<protein>
    <submittedName>
        <fullName evidence="7">FAD-dependent oxidoreductase</fullName>
    </submittedName>
</protein>
<dbReference type="Pfam" id="PF07992">
    <property type="entry name" value="Pyr_redox_2"/>
    <property type="match status" value="1"/>
</dbReference>
<evidence type="ECO:0000256" key="1">
    <source>
        <dbReference type="ARBA" id="ARBA00001974"/>
    </source>
</evidence>
<evidence type="ECO:0000259" key="5">
    <source>
        <dbReference type="Pfam" id="PF07992"/>
    </source>
</evidence>
<dbReference type="InterPro" id="IPR028202">
    <property type="entry name" value="Reductase_C"/>
</dbReference>
<gene>
    <name evidence="7" type="ORF">SHK19_02660</name>
</gene>
<dbReference type="PANTHER" id="PTHR43557:SF2">
    <property type="entry name" value="RIESKE DOMAIN-CONTAINING PROTEIN-RELATED"/>
    <property type="match status" value="1"/>
</dbReference>
<dbReference type="EMBL" id="CP141059">
    <property type="protein sequence ID" value="WQQ27136.1"/>
    <property type="molecule type" value="Genomic_DNA"/>
</dbReference>
<dbReference type="Pfam" id="PF14759">
    <property type="entry name" value="Reductase_C"/>
    <property type="match status" value="1"/>
</dbReference>
<dbReference type="PANTHER" id="PTHR43557">
    <property type="entry name" value="APOPTOSIS-INDUCING FACTOR 1"/>
    <property type="match status" value="1"/>
</dbReference>
<reference evidence="8" key="1">
    <citation type="submission" date="2023-12" db="EMBL/GenBank/DDBJ databases">
        <title>Novel species in genus Nocardioides.</title>
        <authorList>
            <person name="Zhou H."/>
        </authorList>
    </citation>
    <scope>NUCLEOTIDE SEQUENCE [LARGE SCALE GENOMIC DNA]</scope>
    <source>
        <strain evidence="8">HM61</strain>
    </source>
</reference>
<dbReference type="InterPro" id="IPR050446">
    <property type="entry name" value="FAD-oxidoreductase/Apoptosis"/>
</dbReference>
<organism evidence="7 8">
    <name type="scientific">Nocardioides bizhenqiangii</name>
    <dbReference type="NCBI Taxonomy" id="3095076"/>
    <lineage>
        <taxon>Bacteria</taxon>
        <taxon>Bacillati</taxon>
        <taxon>Actinomycetota</taxon>
        <taxon>Actinomycetes</taxon>
        <taxon>Propionibacteriales</taxon>
        <taxon>Nocardioidaceae</taxon>
        <taxon>Nocardioides</taxon>
    </lineage>
</organism>
<sequence>MNIVIVGAGLAGVSAAEELRNQGCPGQITLIGAEPHAPYERPPLSKGILLGDAEPDSTIVHDAQWYADHEVELITGVPVSEVDIDTGHVLLGDRHLPYDRLLLTTGSVPRRFPLADRSGADVVYLRTLDDALALKSRLTENLLIIGAGWIGLEVAAAARTAGGTVTVVEAADLPLAGVLGPELAPVFVDLHREHGVDLRLGTSVTAIEQRGGRTLVMLADGHQVSPDLILVGIGAEPDDHLAVKAGLDTDGGVLVDAWLRASDPHVYAAGDVANQEHPVLGRIRVEHWDTAIHQGRHAARNMLGQDDPYDRQPYFFTDQYDLGMEYVGHVGPEGYDEVVVRGELDDRVVTALWIRDNRVLAGMHLNDWDAIDPIRSWVGREADEELRNTASRLCPR</sequence>
<dbReference type="PRINTS" id="PR00411">
    <property type="entry name" value="PNDRDTASEI"/>
</dbReference>
<keyword evidence="8" id="KW-1185">Reference proteome</keyword>
<dbReference type="SUPFAM" id="SSF55424">
    <property type="entry name" value="FAD/NAD-linked reductases, dimerisation (C-terminal) domain"/>
    <property type="match status" value="1"/>
</dbReference>
<dbReference type="Gene3D" id="3.30.390.30">
    <property type="match status" value="1"/>
</dbReference>
<keyword evidence="4" id="KW-0560">Oxidoreductase</keyword>
<dbReference type="PRINTS" id="PR00368">
    <property type="entry name" value="FADPNR"/>
</dbReference>
<evidence type="ECO:0000313" key="7">
    <source>
        <dbReference type="EMBL" id="WQQ27136.1"/>
    </source>
</evidence>
<feature type="domain" description="Reductase C-terminal" evidence="6">
    <location>
        <begin position="314"/>
        <end position="383"/>
    </location>
</feature>
<proteinExistence type="predicted"/>
<dbReference type="InterPro" id="IPR023753">
    <property type="entry name" value="FAD/NAD-binding_dom"/>
</dbReference>
<accession>A0ABZ0ZTK7</accession>
<evidence type="ECO:0000259" key="6">
    <source>
        <dbReference type="Pfam" id="PF14759"/>
    </source>
</evidence>
<dbReference type="InterPro" id="IPR016156">
    <property type="entry name" value="FAD/NAD-linked_Rdtase_dimer_sf"/>
</dbReference>
<dbReference type="RefSeq" id="WP_322937752.1">
    <property type="nucleotide sequence ID" value="NZ_CP141059.1"/>
</dbReference>
<name>A0ABZ0ZTK7_9ACTN</name>
<feature type="domain" description="FAD/NAD(P)-binding" evidence="5">
    <location>
        <begin position="1"/>
        <end position="295"/>
    </location>
</feature>